<dbReference type="PROSITE" id="PS51257">
    <property type="entry name" value="PROKAR_LIPOPROTEIN"/>
    <property type="match status" value="1"/>
</dbReference>
<comment type="caution">
    <text evidence="2">The sequence shown here is derived from an EMBL/GenBank/DDBJ whole genome shotgun (WGS) entry which is preliminary data.</text>
</comment>
<feature type="signal peptide" evidence="1">
    <location>
        <begin position="1"/>
        <end position="21"/>
    </location>
</feature>
<reference evidence="2" key="1">
    <citation type="submission" date="2022-01" db="EMBL/GenBank/DDBJ databases">
        <title>Pseudomonas sp. nov. isolated from Antarctic regolith.</title>
        <authorList>
            <person name="Novakova D."/>
            <person name="Sedlar K."/>
        </authorList>
    </citation>
    <scope>NUCLEOTIDE SEQUENCE</scope>
    <source>
        <strain evidence="2">P2647</strain>
    </source>
</reference>
<dbReference type="RefSeq" id="WP_237252906.1">
    <property type="nucleotide sequence ID" value="NZ_JAKJXH010000014.1"/>
</dbReference>
<sequence>MKILMALLVPLFILGCATSQSDVETEGRRQVFVVDQKVGDVYYRLTNSLEPGTTCEDLSVTRSFYYPERDEFSISWGIPRPLGGGPFVIAVVKGKGVAGAKTEVTYLESRGTLPGVYNDVKNFVRGGHCTKSGA</sequence>
<gene>
    <name evidence="2" type="ORF">L4G47_14350</name>
</gene>
<evidence type="ECO:0000256" key="1">
    <source>
        <dbReference type="SAM" id="SignalP"/>
    </source>
</evidence>
<evidence type="ECO:0008006" key="4">
    <source>
        <dbReference type="Google" id="ProtNLM"/>
    </source>
</evidence>
<evidence type="ECO:0000313" key="2">
    <source>
        <dbReference type="EMBL" id="MCF7543397.1"/>
    </source>
</evidence>
<accession>A0ABS9I6I8</accession>
<evidence type="ECO:0000313" key="3">
    <source>
        <dbReference type="Proteomes" id="UP001162905"/>
    </source>
</evidence>
<organism evidence="2 3">
    <name type="scientific">Pseudomonas petrae</name>
    <dbReference type="NCBI Taxonomy" id="2912190"/>
    <lineage>
        <taxon>Bacteria</taxon>
        <taxon>Pseudomonadati</taxon>
        <taxon>Pseudomonadota</taxon>
        <taxon>Gammaproteobacteria</taxon>
        <taxon>Pseudomonadales</taxon>
        <taxon>Pseudomonadaceae</taxon>
        <taxon>Pseudomonas</taxon>
    </lineage>
</organism>
<name>A0ABS9I6I8_9PSED</name>
<feature type="chain" id="PRO_5045877189" description="Lipoprotein" evidence="1">
    <location>
        <begin position="22"/>
        <end position="134"/>
    </location>
</feature>
<protein>
    <recommendedName>
        <fullName evidence="4">Lipoprotein</fullName>
    </recommendedName>
</protein>
<proteinExistence type="predicted"/>
<keyword evidence="3" id="KW-1185">Reference proteome</keyword>
<keyword evidence="1" id="KW-0732">Signal</keyword>
<dbReference type="EMBL" id="JAKJXH010000014">
    <property type="protein sequence ID" value="MCF7543397.1"/>
    <property type="molecule type" value="Genomic_DNA"/>
</dbReference>
<dbReference type="Proteomes" id="UP001162905">
    <property type="component" value="Unassembled WGS sequence"/>
</dbReference>